<feature type="region of interest" description="Disordered" evidence="1">
    <location>
        <begin position="57"/>
        <end position="92"/>
    </location>
</feature>
<dbReference type="EMBL" id="CP136890">
    <property type="protein sequence ID" value="WOK93840.1"/>
    <property type="molecule type" value="Genomic_DNA"/>
</dbReference>
<reference evidence="2 3" key="1">
    <citation type="submission" date="2023-10" db="EMBL/GenBank/DDBJ databases">
        <title>Chromosome-scale genome assembly provides insights into flower coloration mechanisms of Canna indica.</title>
        <authorList>
            <person name="Li C."/>
        </authorList>
    </citation>
    <scope>NUCLEOTIDE SEQUENCE [LARGE SCALE GENOMIC DNA]</scope>
    <source>
        <tissue evidence="2">Flower</tissue>
    </source>
</reference>
<dbReference type="AlphaFoldDB" id="A0AAQ3Q011"/>
<proteinExistence type="predicted"/>
<protein>
    <submittedName>
        <fullName evidence="2">Uncharacterized protein</fullName>
    </submittedName>
</protein>
<accession>A0AAQ3Q011</accession>
<dbReference type="Proteomes" id="UP001327560">
    <property type="component" value="Chromosome 1"/>
</dbReference>
<evidence type="ECO:0000256" key="1">
    <source>
        <dbReference type="SAM" id="MobiDB-lite"/>
    </source>
</evidence>
<evidence type="ECO:0000313" key="2">
    <source>
        <dbReference type="EMBL" id="WOK93840.1"/>
    </source>
</evidence>
<gene>
    <name evidence="2" type="ORF">Cni_G02541</name>
</gene>
<organism evidence="2 3">
    <name type="scientific">Canna indica</name>
    <name type="common">Indian-shot</name>
    <dbReference type="NCBI Taxonomy" id="4628"/>
    <lineage>
        <taxon>Eukaryota</taxon>
        <taxon>Viridiplantae</taxon>
        <taxon>Streptophyta</taxon>
        <taxon>Embryophyta</taxon>
        <taxon>Tracheophyta</taxon>
        <taxon>Spermatophyta</taxon>
        <taxon>Magnoliopsida</taxon>
        <taxon>Liliopsida</taxon>
        <taxon>Zingiberales</taxon>
        <taxon>Cannaceae</taxon>
        <taxon>Canna</taxon>
    </lineage>
</organism>
<keyword evidence="3" id="KW-1185">Reference proteome</keyword>
<name>A0AAQ3Q011_9LILI</name>
<sequence>MTRRTDRLGRRMVTTILSEDGGSVMVRILTPSPAIGGSTLQIEVLMKICEFEDAEEDDGAKAVRHPQHLARSEPQSSLDRDDSEAEDGEIPGISTSKIGRWLQRSSILVVGKTHIAPAKESDMNRPLHVLTLPAKKADMDYHFMFWLYAHGSYEGSEFLPRHVLHVRTKTWTTTS</sequence>
<evidence type="ECO:0000313" key="3">
    <source>
        <dbReference type="Proteomes" id="UP001327560"/>
    </source>
</evidence>